<reference evidence="2 3" key="1">
    <citation type="submission" date="2024-03" db="EMBL/GenBank/DDBJ databases">
        <title>The Acrasis kona genome and developmental transcriptomes reveal deep origins of eukaryotic multicellular pathways.</title>
        <authorList>
            <person name="Sheikh S."/>
            <person name="Fu C.-J."/>
            <person name="Brown M.W."/>
            <person name="Baldauf S.L."/>
        </authorList>
    </citation>
    <scope>NUCLEOTIDE SEQUENCE [LARGE SCALE GENOMIC DNA]</scope>
    <source>
        <strain evidence="2 3">ATCC MYA-3509</strain>
    </source>
</reference>
<dbReference type="InterPro" id="IPR000383">
    <property type="entry name" value="Xaa-Pro-like_dom"/>
</dbReference>
<dbReference type="SUPFAM" id="SSF53474">
    <property type="entry name" value="alpha/beta-Hydrolases"/>
    <property type="match status" value="1"/>
</dbReference>
<evidence type="ECO:0000313" key="2">
    <source>
        <dbReference type="EMBL" id="KAL0479173.1"/>
    </source>
</evidence>
<accession>A0AAW2YQG5</accession>
<gene>
    <name evidence="2" type="ORF">AKO1_007983</name>
</gene>
<dbReference type="InterPro" id="IPR029058">
    <property type="entry name" value="AB_hydrolase_fold"/>
</dbReference>
<dbReference type="PANTHER" id="PTHR12277:SF81">
    <property type="entry name" value="PROTEIN ABHD13"/>
    <property type="match status" value="1"/>
</dbReference>
<dbReference type="GO" id="GO:0016787">
    <property type="term" value="F:hydrolase activity"/>
    <property type="evidence" value="ECO:0007669"/>
    <property type="project" value="InterPro"/>
</dbReference>
<evidence type="ECO:0000259" key="1">
    <source>
        <dbReference type="Pfam" id="PF02129"/>
    </source>
</evidence>
<dbReference type="Pfam" id="PF02129">
    <property type="entry name" value="Peptidase_S15"/>
    <property type="match status" value="1"/>
</dbReference>
<evidence type="ECO:0000313" key="3">
    <source>
        <dbReference type="Proteomes" id="UP001431209"/>
    </source>
</evidence>
<feature type="domain" description="Xaa-Pro dipeptidyl-peptidase-like" evidence="1">
    <location>
        <begin position="107"/>
        <end position="195"/>
    </location>
</feature>
<protein>
    <recommendedName>
        <fullName evidence="1">Xaa-Pro dipeptidyl-peptidase-like domain-containing protein</fullName>
    </recommendedName>
</protein>
<keyword evidence="3" id="KW-1185">Reference proteome</keyword>
<dbReference type="Gene3D" id="3.40.50.1820">
    <property type="entry name" value="alpha/beta hydrolase"/>
    <property type="match status" value="1"/>
</dbReference>
<name>A0AAW2YQG5_9EUKA</name>
<proteinExistence type="predicted"/>
<organism evidence="2 3">
    <name type="scientific">Acrasis kona</name>
    <dbReference type="NCBI Taxonomy" id="1008807"/>
    <lineage>
        <taxon>Eukaryota</taxon>
        <taxon>Discoba</taxon>
        <taxon>Heterolobosea</taxon>
        <taxon>Tetramitia</taxon>
        <taxon>Eutetramitia</taxon>
        <taxon>Acrasidae</taxon>
        <taxon>Acrasis</taxon>
    </lineage>
</organism>
<comment type="caution">
    <text evidence="2">The sequence shown here is derived from an EMBL/GenBank/DDBJ whole genome shotgun (WGS) entry which is preliminary data.</text>
</comment>
<dbReference type="EMBL" id="JAOPGA020000506">
    <property type="protein sequence ID" value="KAL0479173.1"/>
    <property type="molecule type" value="Genomic_DNA"/>
</dbReference>
<dbReference type="Proteomes" id="UP001431209">
    <property type="component" value="Unassembled WGS sequence"/>
</dbReference>
<dbReference type="PANTHER" id="PTHR12277">
    <property type="entry name" value="ALPHA/BETA HYDROLASE DOMAIN-CONTAINING PROTEIN"/>
    <property type="match status" value="1"/>
</dbReference>
<dbReference type="AlphaFoldDB" id="A0AAW2YQG5"/>
<sequence length="332" mass="37748">MALNTTQYRTLRSTLQAGHILPNATDRVFPEKFQYFENIKYHHNPKYDLDLDYESLDIPTKEGATLNAWYVPVQNKTCDGNHNIIILVHGAFVDRREMLKHCLFLNQIGYHTILFDARDHGISGALNRGCSLGVREHEDVLSVVEYLIHHKRGEIGRIGVLGSSNGGSSSIMAAALSEKIEVVIAENPFSSRIQQLRYSFHSAIRKGVWGREKLSELSTFGKVIGSISSSVPDWFLDLAAELTNYRMGGYNIFHAIDVVERINPRPVLIMHGDKDVHVLVDNSQELYKRANNKNAELWIVEGGVHALLFNHFELEYKKRVKNFLERNFGVCE</sequence>